<dbReference type="EMBL" id="UFSM01000001">
    <property type="protein sequence ID" value="SUU87280.1"/>
    <property type="molecule type" value="Genomic_DNA"/>
</dbReference>
<dbReference type="EC" id="1.1.1.-" evidence="6"/>
<feature type="active site" description="Proton donor" evidence="1">
    <location>
        <position position="57"/>
    </location>
</feature>
<evidence type="ECO:0000256" key="4">
    <source>
        <dbReference type="SAM" id="MobiDB-lite"/>
    </source>
</evidence>
<feature type="region of interest" description="Disordered" evidence="4">
    <location>
        <begin position="1"/>
        <end position="20"/>
    </location>
</feature>
<keyword evidence="6" id="KW-0560">Oxidoreductase</keyword>
<protein>
    <submittedName>
        <fullName evidence="6">General stress protein 69</fullName>
        <ecNumber evidence="6">1.1.1.-</ecNumber>
    </submittedName>
</protein>
<dbReference type="RefSeq" id="WP_115729809.1">
    <property type="nucleotide sequence ID" value="NZ_BAAAVY010000033.1"/>
</dbReference>
<accession>A0A380WE91</accession>
<dbReference type="InterPro" id="IPR036812">
    <property type="entry name" value="NAD(P)_OxRdtase_dom_sf"/>
</dbReference>
<dbReference type="InterPro" id="IPR023210">
    <property type="entry name" value="NADP_OxRdtase_dom"/>
</dbReference>
<dbReference type="Proteomes" id="UP000254701">
    <property type="component" value="Unassembled WGS sequence"/>
</dbReference>
<dbReference type="GO" id="GO:0016491">
    <property type="term" value="F:oxidoreductase activity"/>
    <property type="evidence" value="ECO:0007669"/>
    <property type="project" value="UniProtKB-KW"/>
</dbReference>
<name>A0A380WE91_AMIAI</name>
<proteinExistence type="predicted"/>
<organism evidence="6 7">
    <name type="scientific">Aminobacter aminovorans</name>
    <name type="common">Chelatobacter heintzii</name>
    <dbReference type="NCBI Taxonomy" id="83263"/>
    <lineage>
        <taxon>Bacteria</taxon>
        <taxon>Pseudomonadati</taxon>
        <taxon>Pseudomonadota</taxon>
        <taxon>Alphaproteobacteria</taxon>
        <taxon>Hyphomicrobiales</taxon>
        <taxon>Phyllobacteriaceae</taxon>
        <taxon>Aminobacter</taxon>
    </lineage>
</organism>
<reference evidence="6 7" key="1">
    <citation type="submission" date="2018-06" db="EMBL/GenBank/DDBJ databases">
        <authorList>
            <consortium name="Pathogen Informatics"/>
            <person name="Doyle S."/>
        </authorList>
    </citation>
    <scope>NUCLEOTIDE SEQUENCE [LARGE SCALE GENOMIC DNA]</scope>
    <source>
        <strain evidence="6 7">NCTC10684</strain>
    </source>
</reference>
<dbReference type="PANTHER" id="PTHR43638">
    <property type="entry name" value="OXIDOREDUCTASE, ALDO/KETO REDUCTASE FAMILY PROTEIN"/>
    <property type="match status" value="1"/>
</dbReference>
<dbReference type="Pfam" id="PF00248">
    <property type="entry name" value="Aldo_ket_red"/>
    <property type="match status" value="1"/>
</dbReference>
<evidence type="ECO:0000256" key="2">
    <source>
        <dbReference type="PIRSR" id="PIRSR000097-2"/>
    </source>
</evidence>
<gene>
    <name evidence="6" type="primary">yhdN_1</name>
    <name evidence="6" type="ORF">NCTC10684_00472</name>
</gene>
<dbReference type="AlphaFoldDB" id="A0A380WE91"/>
<dbReference type="PRINTS" id="PR00069">
    <property type="entry name" value="ALDKETRDTASE"/>
</dbReference>
<dbReference type="OrthoDB" id="9772407at2"/>
<sequence>MTSPSATTTLPSGEAVPTLGQGTWMMGEDRSRVADEVAALRLGLDLGVTLIDTAEMYGSGGAEKVVGEAIAGRRDEVFLVSKVLPSNASRNGVIRACEASLKRMHTDRIDLYLLHWRGGVPLSETIAVFEELRQSGKIRHWGVSNFDADDMEEMSRLSRGGNAQSNQVLYNLTRRGIEFDLLPWSRERGLPVMAYSPVEQGALAGNKGLAGIAVRHDATAAQIALAWVMAQPGVVAIPKATRLEHVSQNAAARDIALTAHDLAELDGLFPPPVRKRPLEMI</sequence>
<feature type="domain" description="NADP-dependent oxidoreductase" evidence="5">
    <location>
        <begin position="19"/>
        <end position="267"/>
    </location>
</feature>
<evidence type="ECO:0000313" key="6">
    <source>
        <dbReference type="EMBL" id="SUU87280.1"/>
    </source>
</evidence>
<dbReference type="PANTHER" id="PTHR43638:SF3">
    <property type="entry name" value="ALDEHYDE REDUCTASE"/>
    <property type="match status" value="1"/>
</dbReference>
<evidence type="ECO:0000256" key="3">
    <source>
        <dbReference type="PIRSR" id="PIRSR000097-3"/>
    </source>
</evidence>
<evidence type="ECO:0000259" key="5">
    <source>
        <dbReference type="Pfam" id="PF00248"/>
    </source>
</evidence>
<evidence type="ECO:0000313" key="7">
    <source>
        <dbReference type="Proteomes" id="UP000254701"/>
    </source>
</evidence>
<evidence type="ECO:0000256" key="1">
    <source>
        <dbReference type="PIRSR" id="PIRSR000097-1"/>
    </source>
</evidence>
<feature type="compositionally biased region" description="Polar residues" evidence="4">
    <location>
        <begin position="1"/>
        <end position="11"/>
    </location>
</feature>
<feature type="site" description="Lowers pKa of active site Tyr" evidence="3">
    <location>
        <position position="82"/>
    </location>
</feature>
<dbReference type="CDD" id="cd19138">
    <property type="entry name" value="AKR_YeaE"/>
    <property type="match status" value="1"/>
</dbReference>
<dbReference type="Gene3D" id="3.20.20.100">
    <property type="entry name" value="NADP-dependent oxidoreductase domain"/>
    <property type="match status" value="1"/>
</dbReference>
<dbReference type="InterPro" id="IPR020471">
    <property type="entry name" value="AKR"/>
</dbReference>
<dbReference type="SUPFAM" id="SSF51430">
    <property type="entry name" value="NAD(P)-linked oxidoreductase"/>
    <property type="match status" value="1"/>
</dbReference>
<feature type="binding site" evidence="2">
    <location>
        <position position="115"/>
    </location>
    <ligand>
        <name>substrate</name>
    </ligand>
</feature>
<dbReference type="PIRSF" id="PIRSF000097">
    <property type="entry name" value="AKR"/>
    <property type="match status" value="1"/>
</dbReference>